<dbReference type="STRING" id="53444.AYR59_00295"/>
<dbReference type="RefSeq" id="WP_054646720.1">
    <property type="nucleotide sequence ID" value="NZ_FUXS01000007.1"/>
</dbReference>
<comment type="caution">
    <text evidence="1">The sequence shown here is derived from an EMBL/GenBank/DDBJ whole genome shotgun (WGS) entry which is preliminary data.</text>
</comment>
<dbReference type="PATRIC" id="fig|1122148.6.peg.821"/>
<name>A0A0R2JUK6_9LACO</name>
<dbReference type="GeneID" id="61249318"/>
<evidence type="ECO:0000313" key="1">
    <source>
        <dbReference type="EMBL" id="KRN80734.1"/>
    </source>
</evidence>
<organism evidence="1 2">
    <name type="scientific">Fructilactobacillus lindneri DSM 20690 = JCM 11027</name>
    <dbReference type="NCBI Taxonomy" id="1122148"/>
    <lineage>
        <taxon>Bacteria</taxon>
        <taxon>Bacillati</taxon>
        <taxon>Bacillota</taxon>
        <taxon>Bacilli</taxon>
        <taxon>Lactobacillales</taxon>
        <taxon>Lactobacillaceae</taxon>
        <taxon>Fructilactobacillus</taxon>
    </lineage>
</organism>
<evidence type="ECO:0000313" key="2">
    <source>
        <dbReference type="Proteomes" id="UP000051565"/>
    </source>
</evidence>
<protein>
    <submittedName>
        <fullName evidence="1">Uncharacterized protein</fullName>
    </submittedName>
</protein>
<keyword evidence="2" id="KW-1185">Reference proteome</keyword>
<sequence>MTCQYDHELLSNLEQKQLQHLSISFENKVVMIDCQLFNTNPIINEMVYGYSWMANLNQQIVDEYSACQYDTIEKLIQDFEDGKLNDEDMKGWTL</sequence>
<accession>A0A0R2JUK6</accession>
<dbReference type="Proteomes" id="UP000051565">
    <property type="component" value="Unassembled WGS sequence"/>
</dbReference>
<dbReference type="OrthoDB" id="10005760at2"/>
<dbReference type="AlphaFoldDB" id="A0A0R2JUK6"/>
<dbReference type="EMBL" id="JQBT01000003">
    <property type="protein sequence ID" value="KRN80734.1"/>
    <property type="molecule type" value="Genomic_DNA"/>
</dbReference>
<proteinExistence type="predicted"/>
<gene>
    <name evidence="1" type="ORF">IV52_GL000798</name>
</gene>
<reference evidence="1 2" key="1">
    <citation type="journal article" date="2015" name="Genome Announc.">
        <title>Expanding the biotechnology potential of lactobacilli through comparative genomics of 213 strains and associated genera.</title>
        <authorList>
            <person name="Sun Z."/>
            <person name="Harris H.M."/>
            <person name="McCann A."/>
            <person name="Guo C."/>
            <person name="Argimon S."/>
            <person name="Zhang W."/>
            <person name="Yang X."/>
            <person name="Jeffery I.B."/>
            <person name="Cooney J.C."/>
            <person name="Kagawa T.F."/>
            <person name="Liu W."/>
            <person name="Song Y."/>
            <person name="Salvetti E."/>
            <person name="Wrobel A."/>
            <person name="Rasinkangas P."/>
            <person name="Parkhill J."/>
            <person name="Rea M.C."/>
            <person name="O'Sullivan O."/>
            <person name="Ritari J."/>
            <person name="Douillard F.P."/>
            <person name="Paul Ross R."/>
            <person name="Yang R."/>
            <person name="Briner A.E."/>
            <person name="Felis G.E."/>
            <person name="de Vos W.M."/>
            <person name="Barrangou R."/>
            <person name="Klaenhammer T.R."/>
            <person name="Caufield P.W."/>
            <person name="Cui Y."/>
            <person name="Zhang H."/>
            <person name="O'Toole P.W."/>
        </authorList>
    </citation>
    <scope>NUCLEOTIDE SEQUENCE [LARGE SCALE GENOMIC DNA]</scope>
    <source>
        <strain evidence="1 2">DSM 20690</strain>
    </source>
</reference>